<evidence type="ECO:0000256" key="7">
    <source>
        <dbReference type="PIRSR" id="PIRSR604254-1"/>
    </source>
</evidence>
<feature type="transmembrane region" description="Helical" evidence="8">
    <location>
        <begin position="128"/>
        <end position="148"/>
    </location>
</feature>
<organism evidence="9 10">
    <name type="scientific">Corynebacterium uropygiale</name>
    <dbReference type="NCBI Taxonomy" id="1775911"/>
    <lineage>
        <taxon>Bacteria</taxon>
        <taxon>Bacillati</taxon>
        <taxon>Actinomycetota</taxon>
        <taxon>Actinomycetes</taxon>
        <taxon>Mycobacteriales</taxon>
        <taxon>Corynebacteriaceae</taxon>
        <taxon>Corynebacterium</taxon>
    </lineage>
</organism>
<protein>
    <submittedName>
        <fullName evidence="9">Hemolysin III family protein</fullName>
    </submittedName>
</protein>
<dbReference type="InterPro" id="IPR005744">
    <property type="entry name" value="Hy-lIII"/>
</dbReference>
<dbReference type="GO" id="GO:0046872">
    <property type="term" value="F:metal ion binding"/>
    <property type="evidence" value="ECO:0007669"/>
    <property type="project" value="UniProtKB-KW"/>
</dbReference>
<evidence type="ECO:0000256" key="3">
    <source>
        <dbReference type="ARBA" id="ARBA00022475"/>
    </source>
</evidence>
<feature type="transmembrane region" description="Helical" evidence="8">
    <location>
        <begin position="33"/>
        <end position="57"/>
    </location>
</feature>
<evidence type="ECO:0000256" key="4">
    <source>
        <dbReference type="ARBA" id="ARBA00022692"/>
    </source>
</evidence>
<dbReference type="Proteomes" id="UP001139336">
    <property type="component" value="Unassembled WGS sequence"/>
</dbReference>
<sequence>MSAATLAHPENDHIIQRTREVYDRGPRPSGRGWAHFGAAIGSLIAGTVLTTMAWMLLPWWQGLGVTIYALGVIALFGVSAAYHLGPWRSTRTVRWWRRADHSTIAIFIAATYTPLCLITLSATSAAVVLSIAWAGAVAAVILSMVWIEHPRWIDVVVYLVLGWLIVPMLPQLWHNAGPAVVWLLFAGGVVYSLGALMYGVQWPGREARYLGFHEHFHAATVVAAILHMIAMWMVVC</sequence>
<gene>
    <name evidence="9" type="ORF">L1O03_08045</name>
</gene>
<feature type="transmembrane region" description="Helical" evidence="8">
    <location>
        <begin position="63"/>
        <end position="84"/>
    </location>
</feature>
<dbReference type="NCBIfam" id="TIGR01065">
    <property type="entry name" value="hlyIII"/>
    <property type="match status" value="1"/>
</dbReference>
<comment type="subcellular location">
    <subcellularLocation>
        <location evidence="1">Cell membrane</location>
        <topology evidence="1">Multi-pass membrane protein</topology>
    </subcellularLocation>
</comment>
<dbReference type="GO" id="GO:0005886">
    <property type="term" value="C:plasma membrane"/>
    <property type="evidence" value="ECO:0007669"/>
    <property type="project" value="UniProtKB-SubCell"/>
</dbReference>
<keyword evidence="7" id="KW-0862">Zinc</keyword>
<evidence type="ECO:0000313" key="9">
    <source>
        <dbReference type="EMBL" id="MCF4007122.1"/>
    </source>
</evidence>
<comment type="similarity">
    <text evidence="2">Belongs to the UPF0073 (Hly-III) family.</text>
</comment>
<keyword evidence="5 8" id="KW-1133">Transmembrane helix</keyword>
<dbReference type="InterPro" id="IPR004254">
    <property type="entry name" value="AdipoR/HlyIII-related"/>
</dbReference>
<name>A0A9X1QPC3_9CORY</name>
<feature type="binding site" evidence="7">
    <location>
        <position position="213"/>
    </location>
    <ligand>
        <name>Zn(2+)</name>
        <dbReference type="ChEBI" id="CHEBI:29105"/>
    </ligand>
</feature>
<keyword evidence="7" id="KW-0479">Metal-binding</keyword>
<feature type="transmembrane region" description="Helical" evidence="8">
    <location>
        <begin position="179"/>
        <end position="200"/>
    </location>
</feature>
<accession>A0A9X1QPC3</accession>
<dbReference type="RefSeq" id="WP_236119267.1">
    <property type="nucleotide sequence ID" value="NZ_JAKGSI010000004.1"/>
</dbReference>
<evidence type="ECO:0000256" key="2">
    <source>
        <dbReference type="ARBA" id="ARBA00008488"/>
    </source>
</evidence>
<keyword evidence="3" id="KW-1003">Cell membrane</keyword>
<dbReference type="EMBL" id="JAKGSI010000004">
    <property type="protein sequence ID" value="MCF4007122.1"/>
    <property type="molecule type" value="Genomic_DNA"/>
</dbReference>
<feature type="binding site" evidence="7">
    <location>
        <position position="83"/>
    </location>
    <ligand>
        <name>Zn(2+)</name>
        <dbReference type="ChEBI" id="CHEBI:29105"/>
    </ligand>
</feature>
<proteinExistence type="inferred from homology"/>
<feature type="transmembrane region" description="Helical" evidence="8">
    <location>
        <begin position="155"/>
        <end position="173"/>
    </location>
</feature>
<dbReference type="Pfam" id="PF03006">
    <property type="entry name" value="HlyIII"/>
    <property type="match status" value="1"/>
</dbReference>
<feature type="binding site" evidence="7">
    <location>
        <position position="217"/>
    </location>
    <ligand>
        <name>Zn(2+)</name>
        <dbReference type="ChEBI" id="CHEBI:29105"/>
    </ligand>
</feature>
<dbReference type="PANTHER" id="PTHR20855:SF3">
    <property type="entry name" value="LD03007P"/>
    <property type="match status" value="1"/>
</dbReference>
<dbReference type="PANTHER" id="PTHR20855">
    <property type="entry name" value="ADIPOR/PROGESTIN RECEPTOR-RELATED"/>
    <property type="match status" value="1"/>
</dbReference>
<evidence type="ECO:0000313" key="10">
    <source>
        <dbReference type="Proteomes" id="UP001139336"/>
    </source>
</evidence>
<keyword evidence="10" id="KW-1185">Reference proteome</keyword>
<evidence type="ECO:0000256" key="8">
    <source>
        <dbReference type="SAM" id="Phobius"/>
    </source>
</evidence>
<feature type="transmembrane region" description="Helical" evidence="8">
    <location>
        <begin position="212"/>
        <end position="235"/>
    </location>
</feature>
<comment type="caution">
    <text evidence="9">The sequence shown here is derived from an EMBL/GenBank/DDBJ whole genome shotgun (WGS) entry which is preliminary data.</text>
</comment>
<dbReference type="GO" id="GO:0140911">
    <property type="term" value="F:pore-forming activity"/>
    <property type="evidence" value="ECO:0007669"/>
    <property type="project" value="InterPro"/>
</dbReference>
<evidence type="ECO:0000256" key="6">
    <source>
        <dbReference type="ARBA" id="ARBA00023136"/>
    </source>
</evidence>
<feature type="transmembrane region" description="Helical" evidence="8">
    <location>
        <begin position="104"/>
        <end position="122"/>
    </location>
</feature>
<keyword evidence="4 8" id="KW-0812">Transmembrane</keyword>
<evidence type="ECO:0000256" key="1">
    <source>
        <dbReference type="ARBA" id="ARBA00004651"/>
    </source>
</evidence>
<evidence type="ECO:0000256" key="5">
    <source>
        <dbReference type="ARBA" id="ARBA00022989"/>
    </source>
</evidence>
<keyword evidence="6 8" id="KW-0472">Membrane</keyword>
<dbReference type="AlphaFoldDB" id="A0A9X1QPC3"/>
<reference evidence="9" key="1">
    <citation type="submission" date="2022-01" db="EMBL/GenBank/DDBJ databases">
        <title>Corynebacterium sp. nov isolated from isolated from the feces of the greater white-fronted geese (Anser albifrons) at Poyang Lake, PR China.</title>
        <authorList>
            <person name="Liu Q."/>
        </authorList>
    </citation>
    <scope>NUCLEOTIDE SEQUENCE</scope>
    <source>
        <strain evidence="9">JCM 32435</strain>
    </source>
</reference>